<name>A0A2M4B3F6_9DIPT</name>
<dbReference type="AlphaFoldDB" id="A0A2M4B3F6"/>
<reference evidence="1" key="1">
    <citation type="submission" date="2018-01" db="EMBL/GenBank/DDBJ databases">
        <title>An insight into the sialome of Amazonian anophelines.</title>
        <authorList>
            <person name="Ribeiro J.M."/>
            <person name="Scarpassa V."/>
            <person name="Calvo E."/>
        </authorList>
    </citation>
    <scope>NUCLEOTIDE SEQUENCE</scope>
    <source>
        <tissue evidence="1">Salivary glands</tissue>
    </source>
</reference>
<proteinExistence type="predicted"/>
<dbReference type="EMBL" id="GGFK01014236">
    <property type="protein sequence ID" value="MBW47557.1"/>
    <property type="molecule type" value="Transcribed_RNA"/>
</dbReference>
<organism evidence="1">
    <name type="scientific">Anopheles triannulatus</name>
    <dbReference type="NCBI Taxonomy" id="58253"/>
    <lineage>
        <taxon>Eukaryota</taxon>
        <taxon>Metazoa</taxon>
        <taxon>Ecdysozoa</taxon>
        <taxon>Arthropoda</taxon>
        <taxon>Hexapoda</taxon>
        <taxon>Insecta</taxon>
        <taxon>Pterygota</taxon>
        <taxon>Neoptera</taxon>
        <taxon>Endopterygota</taxon>
        <taxon>Diptera</taxon>
        <taxon>Nematocera</taxon>
        <taxon>Culicoidea</taxon>
        <taxon>Culicidae</taxon>
        <taxon>Anophelinae</taxon>
        <taxon>Anopheles</taxon>
    </lineage>
</organism>
<evidence type="ECO:0000313" key="1">
    <source>
        <dbReference type="EMBL" id="MBW47557.1"/>
    </source>
</evidence>
<sequence length="113" mass="12916">MLLRRLQMLLLLLLLLLLSRMMWSIRARGLLMVSTVLLRYLMQLHIGVTIRIRDSHLRQLIVGHGAAPGVASLFRGHLIVTVHGGRSRSCRRLSVIPCTTGGLSSHRYRRDRR</sequence>
<accession>A0A2M4B3F6</accession>
<protein>
    <submittedName>
        <fullName evidence="1">Putative secreted protein</fullName>
    </submittedName>
</protein>